<evidence type="ECO:0000313" key="8">
    <source>
        <dbReference type="Proteomes" id="UP000030104"/>
    </source>
</evidence>
<keyword evidence="5" id="KW-0560">Oxidoreductase</keyword>
<dbReference type="GO" id="GO:0003884">
    <property type="term" value="F:D-amino-acid oxidase activity"/>
    <property type="evidence" value="ECO:0007669"/>
    <property type="project" value="InterPro"/>
</dbReference>
<organism evidence="7 8">
    <name type="scientific">Penicillium italicum</name>
    <name type="common">Blue mold</name>
    <dbReference type="NCBI Taxonomy" id="40296"/>
    <lineage>
        <taxon>Eukaryota</taxon>
        <taxon>Fungi</taxon>
        <taxon>Dikarya</taxon>
        <taxon>Ascomycota</taxon>
        <taxon>Pezizomycotina</taxon>
        <taxon>Eurotiomycetes</taxon>
        <taxon>Eurotiomycetidae</taxon>
        <taxon>Eurotiales</taxon>
        <taxon>Aspergillaceae</taxon>
        <taxon>Penicillium</taxon>
    </lineage>
</organism>
<dbReference type="PANTHER" id="PTHR11530">
    <property type="entry name" value="D-AMINO ACID OXIDASE"/>
    <property type="match status" value="1"/>
</dbReference>
<dbReference type="EMBL" id="JQGA01001564">
    <property type="protein sequence ID" value="KGO64746.1"/>
    <property type="molecule type" value="Genomic_DNA"/>
</dbReference>
<dbReference type="SUPFAM" id="SSF54373">
    <property type="entry name" value="FAD-linked reductases, C-terminal domain"/>
    <property type="match status" value="1"/>
</dbReference>
<dbReference type="GO" id="GO:0019478">
    <property type="term" value="P:D-amino acid catabolic process"/>
    <property type="evidence" value="ECO:0007669"/>
    <property type="project" value="TreeGrafter"/>
</dbReference>
<dbReference type="GO" id="GO:0005737">
    <property type="term" value="C:cytoplasm"/>
    <property type="evidence" value="ECO:0007669"/>
    <property type="project" value="TreeGrafter"/>
</dbReference>
<dbReference type="Pfam" id="PF01266">
    <property type="entry name" value="DAO"/>
    <property type="match status" value="1"/>
</dbReference>
<dbReference type="PANTHER" id="PTHR11530:SF26">
    <property type="entry name" value="FAD DEPENDENT OXIDOREDUCTASE SUPERFAMILY (AFU_ORTHOLOGUE AFUA_5G13940)"/>
    <property type="match status" value="1"/>
</dbReference>
<dbReference type="SUPFAM" id="SSF51971">
    <property type="entry name" value="Nucleotide-binding domain"/>
    <property type="match status" value="1"/>
</dbReference>
<comment type="caution">
    <text evidence="7">The sequence shown here is derived from an EMBL/GenBank/DDBJ whole genome shotgun (WGS) entry which is preliminary data.</text>
</comment>
<dbReference type="OMA" id="IIVSNHC"/>
<dbReference type="OrthoDB" id="2015447at2759"/>
<sequence>MSQGHVIIVGAGVLGLSIAVKLSKYLKVTVIARELPGDVGIDYASPWAGAHFRPTPAKTEDERIEQNWMRETYREFEEIAKHHPEAGVDFIPAVEYFDTADATSFLAEANGYTTWPDFRILHPAEYPPQHPSIQLAVTYRSWVLNSPVYLKWLQMRAEAQGTRFIRAHLKNLKEALSVYREKKSQDESDHVSALVDASGRGFDDPASFPSRGQFIIVSNHCDRTISHHWSDGSSTVIIPRPLGGGTVIGGTKEPNNWSEDIDDASTEAILKRVRELCPEMIHEQAGELASTNGFDIKQVYVARRPMRRGGLHFVTGQLVDDNKNPLPLVSCYGAGANGYKISWGLAGEVDEFLSGTK</sequence>
<evidence type="ECO:0000256" key="1">
    <source>
        <dbReference type="ARBA" id="ARBA00001974"/>
    </source>
</evidence>
<evidence type="ECO:0000256" key="4">
    <source>
        <dbReference type="ARBA" id="ARBA00022827"/>
    </source>
</evidence>
<dbReference type="GO" id="GO:0071949">
    <property type="term" value="F:FAD binding"/>
    <property type="evidence" value="ECO:0007669"/>
    <property type="project" value="InterPro"/>
</dbReference>
<keyword evidence="8" id="KW-1185">Reference proteome</keyword>
<keyword evidence="4" id="KW-0274">FAD</keyword>
<dbReference type="PhylomeDB" id="A0A0A2KCY0"/>
<evidence type="ECO:0000256" key="2">
    <source>
        <dbReference type="ARBA" id="ARBA00006730"/>
    </source>
</evidence>
<gene>
    <name evidence="7" type="ORF">PITC_052910</name>
</gene>
<evidence type="ECO:0000259" key="6">
    <source>
        <dbReference type="Pfam" id="PF01266"/>
    </source>
</evidence>
<dbReference type="Proteomes" id="UP000030104">
    <property type="component" value="Unassembled WGS sequence"/>
</dbReference>
<accession>A0A0A2KCY0</accession>
<feature type="domain" description="FAD dependent oxidoreductase" evidence="6">
    <location>
        <begin position="5"/>
        <end position="348"/>
    </location>
</feature>
<dbReference type="Gene3D" id="3.30.9.10">
    <property type="entry name" value="D-Amino Acid Oxidase, subunit A, domain 2"/>
    <property type="match status" value="1"/>
</dbReference>
<dbReference type="STRING" id="40296.A0A0A2KCY0"/>
<dbReference type="Gene3D" id="3.40.50.720">
    <property type="entry name" value="NAD(P)-binding Rossmann-like Domain"/>
    <property type="match status" value="1"/>
</dbReference>
<comment type="cofactor">
    <cofactor evidence="1">
        <name>FAD</name>
        <dbReference type="ChEBI" id="CHEBI:57692"/>
    </cofactor>
</comment>
<reference evidence="7 8" key="1">
    <citation type="journal article" date="2015" name="Mol. Plant Microbe Interact.">
        <title>Genome, transcriptome, and functional analyses of Penicillium expansum provide new insights into secondary metabolism and pathogenicity.</title>
        <authorList>
            <person name="Ballester A.R."/>
            <person name="Marcet-Houben M."/>
            <person name="Levin E."/>
            <person name="Sela N."/>
            <person name="Selma-Lazaro C."/>
            <person name="Carmona L."/>
            <person name="Wisniewski M."/>
            <person name="Droby S."/>
            <person name="Gonzalez-Candelas L."/>
            <person name="Gabaldon T."/>
        </authorList>
    </citation>
    <scope>NUCLEOTIDE SEQUENCE [LARGE SCALE GENOMIC DNA]</scope>
    <source>
        <strain evidence="7 8">PHI-1</strain>
    </source>
</reference>
<dbReference type="InterPro" id="IPR006076">
    <property type="entry name" value="FAD-dep_OxRdtase"/>
</dbReference>
<protein>
    <submittedName>
        <fullName evidence="7">D-amino-acid oxidase</fullName>
    </submittedName>
</protein>
<evidence type="ECO:0000256" key="3">
    <source>
        <dbReference type="ARBA" id="ARBA00022630"/>
    </source>
</evidence>
<keyword evidence="3" id="KW-0285">Flavoprotein</keyword>
<comment type="similarity">
    <text evidence="2">Belongs to the DAMOX/DASOX family.</text>
</comment>
<evidence type="ECO:0000256" key="5">
    <source>
        <dbReference type="ARBA" id="ARBA00023002"/>
    </source>
</evidence>
<proteinExistence type="inferred from homology"/>
<dbReference type="HOGENOM" id="CLU_034311_2_0_1"/>
<name>A0A0A2KCY0_PENIT</name>
<dbReference type="AlphaFoldDB" id="A0A0A2KCY0"/>
<dbReference type="InterPro" id="IPR023209">
    <property type="entry name" value="DAO"/>
</dbReference>
<evidence type="ECO:0000313" key="7">
    <source>
        <dbReference type="EMBL" id="KGO64746.1"/>
    </source>
</evidence>
<dbReference type="PIRSF" id="PIRSF000189">
    <property type="entry name" value="D-aa_oxidase"/>
    <property type="match status" value="1"/>
</dbReference>